<dbReference type="PANTHER" id="PTHR33525:SF3">
    <property type="entry name" value="RIBONUCLEASE Y"/>
    <property type="match status" value="1"/>
</dbReference>
<organism evidence="2 3">
    <name type="scientific">Duganella vulcania</name>
    <dbReference type="NCBI Taxonomy" id="2692166"/>
    <lineage>
        <taxon>Bacteria</taxon>
        <taxon>Pseudomonadati</taxon>
        <taxon>Pseudomonadota</taxon>
        <taxon>Betaproteobacteria</taxon>
        <taxon>Burkholderiales</taxon>
        <taxon>Oxalobacteraceae</taxon>
        <taxon>Telluria group</taxon>
        <taxon>Duganella</taxon>
    </lineage>
</organism>
<dbReference type="AlphaFoldDB" id="A0A845GFE3"/>
<dbReference type="SUPFAM" id="SSF109604">
    <property type="entry name" value="HD-domain/PDEase-like"/>
    <property type="match status" value="1"/>
</dbReference>
<dbReference type="EMBL" id="WWCX01000004">
    <property type="protein sequence ID" value="MYM93323.1"/>
    <property type="molecule type" value="Genomic_DNA"/>
</dbReference>
<dbReference type="PANTHER" id="PTHR33525">
    <property type="match status" value="1"/>
</dbReference>
<evidence type="ECO:0000259" key="1">
    <source>
        <dbReference type="PROSITE" id="PS51833"/>
    </source>
</evidence>
<evidence type="ECO:0000313" key="2">
    <source>
        <dbReference type="EMBL" id="MYM93323.1"/>
    </source>
</evidence>
<dbReference type="Gene3D" id="1.10.3210.10">
    <property type="entry name" value="Hypothetical protein af1432"/>
    <property type="match status" value="1"/>
</dbReference>
<dbReference type="Proteomes" id="UP000447355">
    <property type="component" value="Unassembled WGS sequence"/>
</dbReference>
<accession>A0A845GFE3</accession>
<dbReference type="Pfam" id="PF08668">
    <property type="entry name" value="HDOD"/>
    <property type="match status" value="1"/>
</dbReference>
<sequence>MEKLRDYAEIVAQASKGELVFPTSVNAALRLQLALADPDCDTEDVIRKVLGEPLLAARTVALANAVVFNRGGAPVTSVRAAVQRVGFRNLYTMAAAMVVRQFGSRIRDAALRAQAEQLWRHSAHVAALAHVIARKLTRTDADTALFAGIVHAAGGFYLLARADDIPGLLDDPEDWMGAAQEIITREIMKKMAIPEPVAQAIVSLRGATLTPPPLGLRDTLLIAKHLAPVPSPLAPQREHASLAGFVDDNATLDQILFDSSDEAASMSAALLA</sequence>
<dbReference type="InterPro" id="IPR013976">
    <property type="entry name" value="HDOD"/>
</dbReference>
<comment type="caution">
    <text evidence="2">The sequence shown here is derived from an EMBL/GenBank/DDBJ whole genome shotgun (WGS) entry which is preliminary data.</text>
</comment>
<dbReference type="PROSITE" id="PS51833">
    <property type="entry name" value="HDOD"/>
    <property type="match status" value="1"/>
</dbReference>
<feature type="domain" description="HDOD" evidence="1">
    <location>
        <begin position="21"/>
        <end position="207"/>
    </location>
</feature>
<gene>
    <name evidence="2" type="ORF">GTP90_05560</name>
</gene>
<dbReference type="InterPro" id="IPR052340">
    <property type="entry name" value="RNase_Y/CdgJ"/>
</dbReference>
<dbReference type="RefSeq" id="WP_161082563.1">
    <property type="nucleotide sequence ID" value="NZ_WWCX01000004.1"/>
</dbReference>
<proteinExistence type="predicted"/>
<name>A0A845GFE3_9BURK</name>
<reference evidence="2" key="1">
    <citation type="submission" date="2019-12" db="EMBL/GenBank/DDBJ databases">
        <title>Novel species isolated from a subtropical stream in China.</title>
        <authorList>
            <person name="Lu H."/>
        </authorList>
    </citation>
    <scope>NUCLEOTIDE SEQUENCE [LARGE SCALE GENOMIC DNA]</scope>
    <source>
        <strain evidence="2">FT81W</strain>
    </source>
</reference>
<protein>
    <submittedName>
        <fullName evidence="2">HDOD domain-containing protein</fullName>
    </submittedName>
</protein>
<evidence type="ECO:0000313" key="3">
    <source>
        <dbReference type="Proteomes" id="UP000447355"/>
    </source>
</evidence>